<gene>
    <name evidence="3" type="ORF">LCOR_12035.1</name>
</gene>
<sequence length="94" mass="10012">MLYSSSFLATLPPSSSSSSPSSFVLVLVPVNSPQAPPRHPNIQITQTERNGIIIVIVVDLVVVIVVVSINNGILVDHRPLPKPFVCSPLLSLST</sequence>
<keyword evidence="2" id="KW-1133">Transmembrane helix</keyword>
<protein>
    <recommendedName>
        <fullName evidence="5">Transmembrane protein</fullName>
    </recommendedName>
</protein>
<feature type="transmembrane region" description="Helical" evidence="2">
    <location>
        <begin position="52"/>
        <end position="74"/>
    </location>
</feature>
<organism evidence="3 4">
    <name type="scientific">Lichtheimia corymbifera JMRC:FSU:9682</name>
    <dbReference type="NCBI Taxonomy" id="1263082"/>
    <lineage>
        <taxon>Eukaryota</taxon>
        <taxon>Fungi</taxon>
        <taxon>Fungi incertae sedis</taxon>
        <taxon>Mucoromycota</taxon>
        <taxon>Mucoromycotina</taxon>
        <taxon>Mucoromycetes</taxon>
        <taxon>Mucorales</taxon>
        <taxon>Lichtheimiaceae</taxon>
        <taxon>Lichtheimia</taxon>
    </lineage>
</organism>
<comment type="caution">
    <text evidence="3">The sequence shown here is derived from an EMBL/GenBank/DDBJ whole genome shotgun (WGS) entry which is preliminary data.</text>
</comment>
<keyword evidence="2" id="KW-0472">Membrane</keyword>
<proteinExistence type="predicted"/>
<accession>A0A068SGW0</accession>
<dbReference type="EMBL" id="CBTN010000165">
    <property type="protein sequence ID" value="CDH61255.1"/>
    <property type="molecule type" value="Genomic_DNA"/>
</dbReference>
<reference evidence="3" key="1">
    <citation type="submission" date="2013-08" db="EMBL/GenBank/DDBJ databases">
        <title>Gene expansion shapes genome architecture in the human pathogen Lichtheimia corymbifera: an evolutionary genomics analysis in the ancient terrestrial Mucorales (Mucoromycotina).</title>
        <authorList>
            <person name="Schwartze V.U."/>
            <person name="Winter S."/>
            <person name="Shelest E."/>
            <person name="Marcet-Houben M."/>
            <person name="Horn F."/>
            <person name="Wehner S."/>
            <person name="Hoffmann K."/>
            <person name="Riege K."/>
            <person name="Sammeth M."/>
            <person name="Nowrousian M."/>
            <person name="Valiante V."/>
            <person name="Linde J."/>
            <person name="Jacobsen I.D."/>
            <person name="Marz M."/>
            <person name="Brakhage A.A."/>
            <person name="Gabaldon T."/>
            <person name="Bocker S."/>
            <person name="Voigt K."/>
        </authorList>
    </citation>
    <scope>NUCLEOTIDE SEQUENCE [LARGE SCALE GENOMIC DNA]</scope>
    <source>
        <strain evidence="3">FSU 9682</strain>
    </source>
</reference>
<dbReference type="Proteomes" id="UP000027586">
    <property type="component" value="Unassembled WGS sequence"/>
</dbReference>
<evidence type="ECO:0008006" key="5">
    <source>
        <dbReference type="Google" id="ProtNLM"/>
    </source>
</evidence>
<dbReference type="VEuPathDB" id="FungiDB:LCOR_12035.1"/>
<feature type="region of interest" description="Disordered" evidence="1">
    <location>
        <begin position="1"/>
        <end position="20"/>
    </location>
</feature>
<evidence type="ECO:0000256" key="2">
    <source>
        <dbReference type="SAM" id="Phobius"/>
    </source>
</evidence>
<evidence type="ECO:0000313" key="3">
    <source>
        <dbReference type="EMBL" id="CDH61255.1"/>
    </source>
</evidence>
<name>A0A068SGW0_9FUNG</name>
<keyword evidence="4" id="KW-1185">Reference proteome</keyword>
<evidence type="ECO:0000256" key="1">
    <source>
        <dbReference type="SAM" id="MobiDB-lite"/>
    </source>
</evidence>
<evidence type="ECO:0000313" key="4">
    <source>
        <dbReference type="Proteomes" id="UP000027586"/>
    </source>
</evidence>
<dbReference type="AlphaFoldDB" id="A0A068SGW0"/>
<keyword evidence="2" id="KW-0812">Transmembrane</keyword>